<accession>A0ABX1VAU2</accession>
<feature type="compositionally biased region" description="Basic residues" evidence="1">
    <location>
        <begin position="194"/>
        <end position="213"/>
    </location>
</feature>
<organism evidence="2 3">
    <name type="scientific">Alienimonas chondri</name>
    <dbReference type="NCBI Taxonomy" id="2681879"/>
    <lineage>
        <taxon>Bacteria</taxon>
        <taxon>Pseudomonadati</taxon>
        <taxon>Planctomycetota</taxon>
        <taxon>Planctomycetia</taxon>
        <taxon>Planctomycetales</taxon>
        <taxon>Planctomycetaceae</taxon>
        <taxon>Alienimonas</taxon>
    </lineage>
</organism>
<evidence type="ECO:0000256" key="1">
    <source>
        <dbReference type="SAM" id="MobiDB-lite"/>
    </source>
</evidence>
<protein>
    <submittedName>
        <fullName evidence="2">Uncharacterized protein</fullName>
    </submittedName>
</protein>
<name>A0ABX1VAU2_9PLAN</name>
<feature type="region of interest" description="Disordered" evidence="1">
    <location>
        <begin position="142"/>
        <end position="232"/>
    </location>
</feature>
<keyword evidence="3" id="KW-1185">Reference proteome</keyword>
<evidence type="ECO:0000313" key="2">
    <source>
        <dbReference type="EMBL" id="NNJ25212.1"/>
    </source>
</evidence>
<reference evidence="2 3" key="1">
    <citation type="journal article" date="2020" name="Syst. Appl. Microbiol.">
        <title>Alienimonas chondri sp. nov., a novel planctomycete isolated from the biofilm of the red alga Chondrus crispus.</title>
        <authorList>
            <person name="Vitorino I."/>
            <person name="Albuquerque L."/>
            <person name="Wiegand S."/>
            <person name="Kallscheuer N."/>
            <person name="da Costa M.S."/>
            <person name="Lobo-da-Cunha A."/>
            <person name="Jogler C."/>
            <person name="Lage O.M."/>
        </authorList>
    </citation>
    <scope>NUCLEOTIDE SEQUENCE [LARGE SCALE GENOMIC DNA]</scope>
    <source>
        <strain evidence="2 3">LzC2</strain>
    </source>
</reference>
<comment type="caution">
    <text evidence="2">The sequence shown here is derived from an EMBL/GenBank/DDBJ whole genome shotgun (WGS) entry which is preliminary data.</text>
</comment>
<evidence type="ECO:0000313" key="3">
    <source>
        <dbReference type="Proteomes" id="UP000609651"/>
    </source>
</evidence>
<dbReference type="Proteomes" id="UP000609651">
    <property type="component" value="Unassembled WGS sequence"/>
</dbReference>
<gene>
    <name evidence="2" type="ORF">LzC2_12800</name>
</gene>
<dbReference type="EMBL" id="WTPX01000028">
    <property type="protein sequence ID" value="NNJ25212.1"/>
    <property type="molecule type" value="Genomic_DNA"/>
</dbReference>
<sequence length="232" mass="25616">MAAWFVGVLVRTPDQSGVCWRRCEPEAQEIFARRDATFDLLGTSVVRCDGSPKREPRPGEAVNVEQLRLAPQAANASCKKLLRFGLTEGRRTDPPGALIARSTRSAPVSACPPRVNCGGRIRVFVDRPCGCRPSFLARFGLSPWGKRQPRRTRAPDVLGRLRSNPRGVANKNSPPPRGRGAATSGCATGESRLRTRSRLRRRPGCPGRPRCRRGSCPNEPSERSGCRHRWSR</sequence>
<proteinExistence type="predicted"/>